<dbReference type="InterPro" id="IPR000182">
    <property type="entry name" value="GNAT_dom"/>
</dbReference>
<dbReference type="GO" id="GO:0008999">
    <property type="term" value="F:protein-N-terminal-alanine acetyltransferase activity"/>
    <property type="evidence" value="ECO:0007669"/>
    <property type="project" value="TreeGrafter"/>
</dbReference>
<dbReference type="AlphaFoldDB" id="A0A1D7YDB4"/>
<evidence type="ECO:0000256" key="3">
    <source>
        <dbReference type="ARBA" id="ARBA00038502"/>
    </source>
</evidence>
<dbReference type="KEGG" id="spun:BFF78_21630"/>
<evidence type="ECO:0000259" key="4">
    <source>
        <dbReference type="PROSITE" id="PS51186"/>
    </source>
</evidence>
<reference evidence="6" key="1">
    <citation type="submission" date="2016-09" db="EMBL/GenBank/DDBJ databases">
        <title>Streptomyces puniciscabiei strain:TW1S1 Genome sequencing and assembly.</title>
        <authorList>
            <person name="Kim M.-K."/>
            <person name="Kim S.B."/>
        </authorList>
    </citation>
    <scope>NUCLEOTIDE SEQUENCE [LARGE SCALE GENOMIC DNA]</scope>
    <source>
        <strain evidence="6">TW1S1</strain>
    </source>
</reference>
<dbReference type="InterPro" id="IPR016181">
    <property type="entry name" value="Acyl_CoA_acyltransferase"/>
</dbReference>
<comment type="similarity">
    <text evidence="3">Belongs to the acetyltransferase family. RimJ subfamily.</text>
</comment>
<evidence type="ECO:0000256" key="1">
    <source>
        <dbReference type="ARBA" id="ARBA00022679"/>
    </source>
</evidence>
<dbReference type="Proteomes" id="UP000094960">
    <property type="component" value="Chromosome"/>
</dbReference>
<protein>
    <submittedName>
        <fullName evidence="5">Alanine acetyltransferase</fullName>
    </submittedName>
</protein>
<proteinExistence type="inferred from homology"/>
<dbReference type="RefSeq" id="WP_069779904.1">
    <property type="nucleotide sequence ID" value="NZ_CP017248.1"/>
</dbReference>
<evidence type="ECO:0000313" key="5">
    <source>
        <dbReference type="EMBL" id="AOR33329.1"/>
    </source>
</evidence>
<evidence type="ECO:0000256" key="2">
    <source>
        <dbReference type="ARBA" id="ARBA00023315"/>
    </source>
</evidence>
<name>A0A1D7YDB4_9ACTN</name>
<dbReference type="PANTHER" id="PTHR43792">
    <property type="entry name" value="GNAT FAMILY, PUTATIVE (AFU_ORTHOLOGUE AFUA_3G00765)-RELATED-RELATED"/>
    <property type="match status" value="1"/>
</dbReference>
<dbReference type="Gene3D" id="3.40.630.30">
    <property type="match status" value="1"/>
</dbReference>
<keyword evidence="1 5" id="KW-0808">Transferase</keyword>
<dbReference type="Pfam" id="PF13302">
    <property type="entry name" value="Acetyltransf_3"/>
    <property type="match status" value="1"/>
</dbReference>
<feature type="domain" description="N-acetyltransferase" evidence="4">
    <location>
        <begin position="12"/>
        <end position="180"/>
    </location>
</feature>
<dbReference type="PROSITE" id="PS51186">
    <property type="entry name" value="GNAT"/>
    <property type="match status" value="1"/>
</dbReference>
<accession>A0A1D7YDB4</accession>
<organism evidence="5 6">
    <name type="scientific">Streptomyces fodineus</name>
    <dbReference type="NCBI Taxonomy" id="1904616"/>
    <lineage>
        <taxon>Bacteria</taxon>
        <taxon>Bacillati</taxon>
        <taxon>Actinomycetota</taxon>
        <taxon>Actinomycetes</taxon>
        <taxon>Kitasatosporales</taxon>
        <taxon>Streptomycetaceae</taxon>
        <taxon>Streptomyces</taxon>
    </lineage>
</organism>
<dbReference type="SUPFAM" id="SSF55729">
    <property type="entry name" value="Acyl-CoA N-acyltransferases (Nat)"/>
    <property type="match status" value="1"/>
</dbReference>
<evidence type="ECO:0000313" key="6">
    <source>
        <dbReference type="Proteomes" id="UP000094960"/>
    </source>
</evidence>
<gene>
    <name evidence="5" type="ORF">BFF78_21630</name>
</gene>
<sequence>MRIESGDIGAGVTLRLLERDDAGALCAAYTDNREHLRPWEPRRPESFFTEAGQRERIDGLLRLFSEGGAVPFVFQAADGRIIGNITLTGITRGPFCSSSLGYWVAEGQQQRGLATAAVRRVCRIARDTVGLHRIEASTLLANTGSQRVLAKCGFEPIGMAPKYLHIDGEWRDCRLFQRILHDDDPAL</sequence>
<dbReference type="PANTHER" id="PTHR43792:SF8">
    <property type="entry name" value="[RIBOSOMAL PROTEIN US5]-ALANINE N-ACETYLTRANSFERASE"/>
    <property type="match status" value="1"/>
</dbReference>
<dbReference type="EMBL" id="CP017248">
    <property type="protein sequence ID" value="AOR33329.1"/>
    <property type="molecule type" value="Genomic_DNA"/>
</dbReference>
<dbReference type="InterPro" id="IPR051531">
    <property type="entry name" value="N-acetyltransferase"/>
</dbReference>
<dbReference type="GO" id="GO:0005737">
    <property type="term" value="C:cytoplasm"/>
    <property type="evidence" value="ECO:0007669"/>
    <property type="project" value="TreeGrafter"/>
</dbReference>
<keyword evidence="2" id="KW-0012">Acyltransferase</keyword>
<keyword evidence="6" id="KW-1185">Reference proteome</keyword>